<dbReference type="Proteomes" id="UP001196509">
    <property type="component" value="Unassembled WGS sequence"/>
</dbReference>
<keyword evidence="3" id="KW-1185">Reference proteome</keyword>
<name>A0AAE2ZHY3_9HYPH</name>
<dbReference type="EMBL" id="JAICBX010000001">
    <property type="protein sequence ID" value="MBW8637054.1"/>
    <property type="molecule type" value="Genomic_DNA"/>
</dbReference>
<evidence type="ECO:0000313" key="2">
    <source>
        <dbReference type="EMBL" id="MBW8637054.1"/>
    </source>
</evidence>
<dbReference type="InterPro" id="IPR036291">
    <property type="entry name" value="NAD(P)-bd_dom_sf"/>
</dbReference>
<dbReference type="InterPro" id="IPR050177">
    <property type="entry name" value="Lipid_A_modif_metabolic_enz"/>
</dbReference>
<dbReference type="PANTHER" id="PTHR43245:SF55">
    <property type="entry name" value="NAD(P)-BINDING DOMAIN-CONTAINING PROTEIN"/>
    <property type="match status" value="1"/>
</dbReference>
<evidence type="ECO:0000313" key="3">
    <source>
        <dbReference type="Proteomes" id="UP001196509"/>
    </source>
</evidence>
<dbReference type="Gene3D" id="3.40.50.720">
    <property type="entry name" value="NAD(P)-binding Rossmann-like Domain"/>
    <property type="match status" value="1"/>
</dbReference>
<gene>
    <name evidence="2" type="ORF">K1W69_07625</name>
</gene>
<dbReference type="AlphaFoldDB" id="A0AAE2ZHY3"/>
<accession>A0AAE2ZHY3</accession>
<protein>
    <submittedName>
        <fullName evidence="2">NAD(P)-dependent oxidoreductase</fullName>
    </submittedName>
</protein>
<feature type="domain" description="NAD-dependent epimerase/dehydratase" evidence="1">
    <location>
        <begin position="15"/>
        <end position="157"/>
    </location>
</feature>
<dbReference type="PANTHER" id="PTHR43245">
    <property type="entry name" value="BIFUNCTIONAL POLYMYXIN RESISTANCE PROTEIN ARNA"/>
    <property type="match status" value="1"/>
</dbReference>
<dbReference type="CDD" id="cd08946">
    <property type="entry name" value="SDR_e"/>
    <property type="match status" value="1"/>
</dbReference>
<dbReference type="SUPFAM" id="SSF51735">
    <property type="entry name" value="NAD(P)-binding Rossmann-fold domains"/>
    <property type="match status" value="1"/>
</dbReference>
<proteinExistence type="predicted"/>
<evidence type="ECO:0000259" key="1">
    <source>
        <dbReference type="Pfam" id="PF01370"/>
    </source>
</evidence>
<dbReference type="RefSeq" id="WP_220227685.1">
    <property type="nucleotide sequence ID" value="NZ_JAICBX010000001.1"/>
</dbReference>
<dbReference type="InterPro" id="IPR001509">
    <property type="entry name" value="Epimerase_deHydtase"/>
</dbReference>
<reference evidence="2" key="1">
    <citation type="submission" date="2021-08" db="EMBL/GenBank/DDBJ databases">
        <title>Hoeflea bacterium WL0058 sp. nov., isolated from the sediment.</title>
        <authorList>
            <person name="Wang L."/>
            <person name="Zhang D."/>
        </authorList>
    </citation>
    <scope>NUCLEOTIDE SEQUENCE</scope>
    <source>
        <strain evidence="2">WL0058</strain>
    </source>
</reference>
<comment type="caution">
    <text evidence="2">The sequence shown here is derived from an EMBL/GenBank/DDBJ whole genome shotgun (WGS) entry which is preliminary data.</text>
</comment>
<sequence>MPQNGHDTSKTEPAVLITGATGNLGSKLARELVKNSQNSIFVDQIPHPNLNVRIANLSMPGNWMGLFAGVDVVIHLAGTPKVSSSPDTLKSQNVDCTVNVLEACRMHNVGRIVFASSLRVMDGYRESGRRITEDLPPKPSGDYGRSKLRCEKLLAAHPDVISLRLGWSPRYNVRENVLRAPKRLREVWLSDSDFLQAIELSISAENRGFTALNLTSDVENSRYLLTRARKRIGYKPRDGLNKTQIILSKLSSTLINKTGWSR</sequence>
<organism evidence="2 3">
    <name type="scientific">Flavimaribacter sediminis</name>
    <dbReference type="NCBI Taxonomy" id="2865987"/>
    <lineage>
        <taxon>Bacteria</taxon>
        <taxon>Pseudomonadati</taxon>
        <taxon>Pseudomonadota</taxon>
        <taxon>Alphaproteobacteria</taxon>
        <taxon>Hyphomicrobiales</taxon>
        <taxon>Rhizobiaceae</taxon>
        <taxon>Flavimaribacter</taxon>
    </lineage>
</organism>
<dbReference type="Pfam" id="PF01370">
    <property type="entry name" value="Epimerase"/>
    <property type="match status" value="1"/>
</dbReference>